<evidence type="ECO:0000313" key="2">
    <source>
        <dbReference type="Proteomes" id="UP000518266"/>
    </source>
</evidence>
<reference evidence="1 2" key="1">
    <citation type="submission" date="2020-03" db="EMBL/GenBank/DDBJ databases">
        <title>Dissostichus mawsoni Genome sequencing and assembly.</title>
        <authorList>
            <person name="Park H."/>
        </authorList>
    </citation>
    <scope>NUCLEOTIDE SEQUENCE [LARGE SCALE GENOMIC DNA]</scope>
    <source>
        <strain evidence="1">DM0001</strain>
        <tissue evidence="1">Muscle</tissue>
    </source>
</reference>
<dbReference type="OrthoDB" id="10641615at2759"/>
<accession>A0A7J5Y6K3</accession>
<dbReference type="Proteomes" id="UP000518266">
    <property type="component" value="Unassembled WGS sequence"/>
</dbReference>
<organism evidence="1 2">
    <name type="scientific">Dissostichus mawsoni</name>
    <name type="common">Antarctic cod</name>
    <dbReference type="NCBI Taxonomy" id="36200"/>
    <lineage>
        <taxon>Eukaryota</taxon>
        <taxon>Metazoa</taxon>
        <taxon>Chordata</taxon>
        <taxon>Craniata</taxon>
        <taxon>Vertebrata</taxon>
        <taxon>Euteleostomi</taxon>
        <taxon>Actinopterygii</taxon>
        <taxon>Neopterygii</taxon>
        <taxon>Teleostei</taxon>
        <taxon>Neoteleostei</taxon>
        <taxon>Acanthomorphata</taxon>
        <taxon>Eupercaria</taxon>
        <taxon>Perciformes</taxon>
        <taxon>Notothenioidei</taxon>
        <taxon>Nototheniidae</taxon>
        <taxon>Dissostichus</taxon>
    </lineage>
</organism>
<name>A0A7J5Y6K3_DISMA</name>
<comment type="caution">
    <text evidence="1">The sequence shown here is derived from an EMBL/GenBank/DDBJ whole genome shotgun (WGS) entry which is preliminary data.</text>
</comment>
<proteinExistence type="predicted"/>
<dbReference type="EMBL" id="JAAKFY010000015">
    <property type="protein sequence ID" value="KAF3844743.1"/>
    <property type="molecule type" value="Genomic_DNA"/>
</dbReference>
<sequence>MKHILETEGGDVVKLKINKLRVGAPASPAVVGLVSPDRYDEITGSCCVAWRDQIHQGSAKINADHIAPPQSSEACGGKKQSYVRGAMAPLGAIKYSSAIRH</sequence>
<dbReference type="AlphaFoldDB" id="A0A7J5Y6K3"/>
<keyword evidence="2" id="KW-1185">Reference proteome</keyword>
<protein>
    <submittedName>
        <fullName evidence="1">Uncharacterized protein</fullName>
    </submittedName>
</protein>
<evidence type="ECO:0000313" key="1">
    <source>
        <dbReference type="EMBL" id="KAF3844743.1"/>
    </source>
</evidence>
<gene>
    <name evidence="1" type="ORF">F7725_007906</name>
</gene>